<evidence type="ECO:0000313" key="5">
    <source>
        <dbReference type="Proteomes" id="UP000275846"/>
    </source>
</evidence>
<evidence type="ECO:0000313" key="6">
    <source>
        <dbReference type="WBParaSite" id="SSLN_0000899101-mRNA-1"/>
    </source>
</evidence>
<dbReference type="AlphaFoldDB" id="A0A183SWQ6"/>
<evidence type="ECO:0000256" key="2">
    <source>
        <dbReference type="ARBA" id="ARBA00042701"/>
    </source>
</evidence>
<dbReference type="PANTHER" id="PTHR12277">
    <property type="entry name" value="ALPHA/BETA HYDROLASE DOMAIN-CONTAINING PROTEIN"/>
    <property type="match status" value="1"/>
</dbReference>
<dbReference type="InterPro" id="IPR000073">
    <property type="entry name" value="AB_hydrolase_1"/>
</dbReference>
<dbReference type="EMBL" id="UYSU01034771">
    <property type="protein sequence ID" value="VDL95039.1"/>
    <property type="molecule type" value="Genomic_DNA"/>
</dbReference>
<dbReference type="Gene3D" id="3.40.50.1820">
    <property type="entry name" value="alpha/beta hydrolase"/>
    <property type="match status" value="1"/>
</dbReference>
<evidence type="ECO:0000259" key="3">
    <source>
        <dbReference type="Pfam" id="PF12697"/>
    </source>
</evidence>
<sequence length="141" mass="15581">MNPNLMIIDAPPFTGFSVSVQMAGFLQSLSQRFQVNILVYDYSGYGASSGQTLEDNLYADAEAALAELRARYLCSLSRIVLYGQSIGTAPTVELATHHKVSFCLPAFSPSYSCLYFPQKAVHQIRLLGDELQSLHGRRMLL</sequence>
<proteinExistence type="predicted"/>
<organism evidence="6">
    <name type="scientific">Schistocephalus solidus</name>
    <name type="common">Tapeworm</name>
    <dbReference type="NCBI Taxonomy" id="70667"/>
    <lineage>
        <taxon>Eukaryota</taxon>
        <taxon>Metazoa</taxon>
        <taxon>Spiralia</taxon>
        <taxon>Lophotrochozoa</taxon>
        <taxon>Platyhelminthes</taxon>
        <taxon>Cestoda</taxon>
        <taxon>Eucestoda</taxon>
        <taxon>Diphyllobothriidea</taxon>
        <taxon>Diphyllobothriidae</taxon>
        <taxon>Schistocephalus</taxon>
    </lineage>
</organism>
<keyword evidence="5" id="KW-1185">Reference proteome</keyword>
<dbReference type="OrthoDB" id="446723at2759"/>
<dbReference type="Pfam" id="PF12697">
    <property type="entry name" value="Abhydrolase_6"/>
    <property type="match status" value="1"/>
</dbReference>
<dbReference type="WBParaSite" id="SSLN_0000899101-mRNA-1">
    <property type="protein sequence ID" value="SSLN_0000899101-mRNA-1"/>
    <property type="gene ID" value="SSLN_0000899101"/>
</dbReference>
<dbReference type="GO" id="GO:0005886">
    <property type="term" value="C:plasma membrane"/>
    <property type="evidence" value="ECO:0007669"/>
    <property type="project" value="TreeGrafter"/>
</dbReference>
<dbReference type="PANTHER" id="PTHR12277:SF81">
    <property type="entry name" value="PROTEIN ABHD13"/>
    <property type="match status" value="1"/>
</dbReference>
<reference evidence="4 5" key="2">
    <citation type="submission" date="2018-11" db="EMBL/GenBank/DDBJ databases">
        <authorList>
            <consortium name="Pathogen Informatics"/>
        </authorList>
    </citation>
    <scope>NUCLEOTIDE SEQUENCE [LARGE SCALE GENOMIC DNA]</scope>
    <source>
        <strain evidence="4 5">NST_G2</strain>
    </source>
</reference>
<dbReference type="SUPFAM" id="SSF53474">
    <property type="entry name" value="alpha/beta-Hydrolases"/>
    <property type="match status" value="1"/>
</dbReference>
<evidence type="ECO:0000313" key="4">
    <source>
        <dbReference type="EMBL" id="VDL95039.1"/>
    </source>
</evidence>
<accession>A0A183SWQ6</accession>
<dbReference type="InterPro" id="IPR029058">
    <property type="entry name" value="AB_hydrolase_fold"/>
</dbReference>
<dbReference type="Proteomes" id="UP000275846">
    <property type="component" value="Unassembled WGS sequence"/>
</dbReference>
<dbReference type="GO" id="GO:0010008">
    <property type="term" value="C:endosome membrane"/>
    <property type="evidence" value="ECO:0007669"/>
    <property type="project" value="TreeGrafter"/>
</dbReference>
<dbReference type="STRING" id="70667.A0A183SWQ6"/>
<evidence type="ECO:0000256" key="1">
    <source>
        <dbReference type="ARBA" id="ARBA00040125"/>
    </source>
</evidence>
<protein>
    <recommendedName>
        <fullName evidence="1">Protein ABHD13</fullName>
    </recommendedName>
    <alternativeName>
        <fullName evidence="2">Alpha/beta hydrolase domain-containing protein 13</fullName>
    </alternativeName>
</protein>
<name>A0A183SWQ6_SCHSO</name>
<feature type="domain" description="AB hydrolase-1" evidence="3">
    <location>
        <begin position="25"/>
        <end position="110"/>
    </location>
</feature>
<reference evidence="6" key="1">
    <citation type="submission" date="2016-06" db="UniProtKB">
        <authorList>
            <consortium name="WormBaseParasite"/>
        </authorList>
    </citation>
    <scope>IDENTIFICATION</scope>
</reference>
<gene>
    <name evidence="4" type="ORF">SSLN_LOCUS8654</name>
</gene>
<dbReference type="GO" id="GO:0008474">
    <property type="term" value="F:palmitoyl-(protein) hydrolase activity"/>
    <property type="evidence" value="ECO:0007669"/>
    <property type="project" value="TreeGrafter"/>
</dbReference>